<dbReference type="GO" id="GO:0016987">
    <property type="term" value="F:sigma factor activity"/>
    <property type="evidence" value="ECO:0007669"/>
    <property type="project" value="UniProtKB-KW"/>
</dbReference>
<dbReference type="Pfam" id="PF04542">
    <property type="entry name" value="Sigma70_r2"/>
    <property type="match status" value="1"/>
</dbReference>
<evidence type="ECO:0000313" key="8">
    <source>
        <dbReference type="EMBL" id="MBD2705028.1"/>
    </source>
</evidence>
<accession>A0A927AV74</accession>
<dbReference type="InterPro" id="IPR036388">
    <property type="entry name" value="WH-like_DNA-bd_sf"/>
</dbReference>
<keyword evidence="9" id="KW-1185">Reference proteome</keyword>
<feature type="domain" description="RNA polymerase sigma-70 region 2" evidence="6">
    <location>
        <begin position="29"/>
        <end position="96"/>
    </location>
</feature>
<keyword evidence="4" id="KW-0238">DNA-binding</keyword>
<dbReference type="GO" id="GO:0003677">
    <property type="term" value="F:DNA binding"/>
    <property type="evidence" value="ECO:0007669"/>
    <property type="project" value="UniProtKB-KW"/>
</dbReference>
<keyword evidence="5" id="KW-0804">Transcription</keyword>
<dbReference type="InterPro" id="IPR013249">
    <property type="entry name" value="RNA_pol_sigma70_r4_t2"/>
</dbReference>
<dbReference type="InterPro" id="IPR039425">
    <property type="entry name" value="RNA_pol_sigma-70-like"/>
</dbReference>
<dbReference type="NCBIfam" id="TIGR02937">
    <property type="entry name" value="sigma70-ECF"/>
    <property type="match status" value="1"/>
</dbReference>
<evidence type="ECO:0000313" key="9">
    <source>
        <dbReference type="Proteomes" id="UP000598820"/>
    </source>
</evidence>
<dbReference type="PANTHER" id="PTHR43133">
    <property type="entry name" value="RNA POLYMERASE ECF-TYPE SIGMA FACTO"/>
    <property type="match status" value="1"/>
</dbReference>
<dbReference type="InterPro" id="IPR013325">
    <property type="entry name" value="RNA_pol_sigma_r2"/>
</dbReference>
<organism evidence="8 9">
    <name type="scientific">Spirosoma profusum</name>
    <dbReference type="NCBI Taxonomy" id="2771354"/>
    <lineage>
        <taxon>Bacteria</taxon>
        <taxon>Pseudomonadati</taxon>
        <taxon>Bacteroidota</taxon>
        <taxon>Cytophagia</taxon>
        <taxon>Cytophagales</taxon>
        <taxon>Cytophagaceae</taxon>
        <taxon>Spirosoma</taxon>
    </lineage>
</organism>
<dbReference type="PANTHER" id="PTHR43133:SF8">
    <property type="entry name" value="RNA POLYMERASE SIGMA FACTOR HI_1459-RELATED"/>
    <property type="match status" value="1"/>
</dbReference>
<name>A0A927AV74_9BACT</name>
<dbReference type="Gene3D" id="1.10.10.10">
    <property type="entry name" value="Winged helix-like DNA-binding domain superfamily/Winged helix DNA-binding domain"/>
    <property type="match status" value="1"/>
</dbReference>
<dbReference type="Proteomes" id="UP000598820">
    <property type="component" value="Unassembled WGS sequence"/>
</dbReference>
<evidence type="ECO:0000256" key="1">
    <source>
        <dbReference type="ARBA" id="ARBA00010641"/>
    </source>
</evidence>
<evidence type="ECO:0000256" key="2">
    <source>
        <dbReference type="ARBA" id="ARBA00023015"/>
    </source>
</evidence>
<dbReference type="InterPro" id="IPR007627">
    <property type="entry name" value="RNA_pol_sigma70_r2"/>
</dbReference>
<dbReference type="SUPFAM" id="SSF88659">
    <property type="entry name" value="Sigma3 and sigma4 domains of RNA polymerase sigma factors"/>
    <property type="match status" value="1"/>
</dbReference>
<evidence type="ECO:0000256" key="5">
    <source>
        <dbReference type="ARBA" id="ARBA00023163"/>
    </source>
</evidence>
<proteinExistence type="inferred from homology"/>
<keyword evidence="3" id="KW-0731">Sigma factor</keyword>
<keyword evidence="2" id="KW-0805">Transcription regulation</keyword>
<comment type="similarity">
    <text evidence="1">Belongs to the sigma-70 factor family. ECF subfamily.</text>
</comment>
<dbReference type="GO" id="GO:0006352">
    <property type="term" value="P:DNA-templated transcription initiation"/>
    <property type="evidence" value="ECO:0007669"/>
    <property type="project" value="InterPro"/>
</dbReference>
<dbReference type="Pfam" id="PF08281">
    <property type="entry name" value="Sigma70_r4_2"/>
    <property type="match status" value="1"/>
</dbReference>
<feature type="domain" description="RNA polymerase sigma factor 70 region 4 type 2" evidence="7">
    <location>
        <begin position="127"/>
        <end position="172"/>
    </location>
</feature>
<reference evidence="8" key="1">
    <citation type="submission" date="2020-09" db="EMBL/GenBank/DDBJ databases">
        <authorList>
            <person name="Kim M.K."/>
        </authorList>
    </citation>
    <scope>NUCLEOTIDE SEQUENCE</scope>
    <source>
        <strain evidence="8">BT702</strain>
    </source>
</reference>
<protein>
    <submittedName>
        <fullName evidence="8">RNA polymerase sigma factor</fullName>
    </submittedName>
</protein>
<evidence type="ECO:0000256" key="3">
    <source>
        <dbReference type="ARBA" id="ARBA00023082"/>
    </source>
</evidence>
<dbReference type="SUPFAM" id="SSF88946">
    <property type="entry name" value="Sigma2 domain of RNA polymerase sigma factors"/>
    <property type="match status" value="1"/>
</dbReference>
<comment type="caution">
    <text evidence="8">The sequence shown here is derived from an EMBL/GenBank/DDBJ whole genome shotgun (WGS) entry which is preliminary data.</text>
</comment>
<dbReference type="Gene3D" id="1.10.1740.10">
    <property type="match status" value="1"/>
</dbReference>
<dbReference type="AlphaFoldDB" id="A0A927AV74"/>
<evidence type="ECO:0000259" key="7">
    <source>
        <dbReference type="Pfam" id="PF08281"/>
    </source>
</evidence>
<evidence type="ECO:0000259" key="6">
    <source>
        <dbReference type="Pfam" id="PF04542"/>
    </source>
</evidence>
<gene>
    <name evidence="8" type="ORF">IC229_30645</name>
</gene>
<evidence type="ECO:0000256" key="4">
    <source>
        <dbReference type="ARBA" id="ARBA00023125"/>
    </source>
</evidence>
<dbReference type="RefSeq" id="WP_190892085.1">
    <property type="nucleotide sequence ID" value="NZ_JACWZY010000042.1"/>
</dbReference>
<dbReference type="EMBL" id="JACWZY010000042">
    <property type="protein sequence ID" value="MBD2705028.1"/>
    <property type="molecule type" value="Genomic_DNA"/>
</dbReference>
<sequence>MHKRTKYLTDEQLVYRYQRNQLGDSFELLYERYVQKVYQKCLHLTKDHEEAQDFTQDIFLKVFDKLNTFQHRSTFSSWLYAISHNYCLNKLKASRRVLIVSLSDQVREPEPAEEGTDYSFEQRSLILLQVPEADIVVLKLKYEQNLSIREIGERFHASESAIKMRLKRARRKVVQLYYAAHPEGNS</sequence>
<dbReference type="InterPro" id="IPR014284">
    <property type="entry name" value="RNA_pol_sigma-70_dom"/>
</dbReference>
<dbReference type="InterPro" id="IPR013324">
    <property type="entry name" value="RNA_pol_sigma_r3/r4-like"/>
</dbReference>